<gene>
    <name evidence="1" type="ORF">AKAME5_002371200</name>
</gene>
<proteinExistence type="predicted"/>
<evidence type="ECO:0000313" key="2">
    <source>
        <dbReference type="Proteomes" id="UP001279410"/>
    </source>
</evidence>
<dbReference type="AlphaFoldDB" id="A0AAD3ND74"/>
<name>A0AAD3ND74_LATJO</name>
<reference evidence="1" key="1">
    <citation type="submission" date="2022-08" db="EMBL/GenBank/DDBJ databases">
        <title>Genome sequencing of akame (Lates japonicus).</title>
        <authorList>
            <person name="Hashiguchi Y."/>
            <person name="Takahashi H."/>
        </authorList>
    </citation>
    <scope>NUCLEOTIDE SEQUENCE</scope>
    <source>
        <strain evidence="1">Kochi</strain>
    </source>
</reference>
<protein>
    <submittedName>
        <fullName evidence="1">SPARC-related modular calcium-binding protein 1</fullName>
    </submittedName>
</protein>
<organism evidence="1 2">
    <name type="scientific">Lates japonicus</name>
    <name type="common">Japanese lates</name>
    <dbReference type="NCBI Taxonomy" id="270547"/>
    <lineage>
        <taxon>Eukaryota</taxon>
        <taxon>Metazoa</taxon>
        <taxon>Chordata</taxon>
        <taxon>Craniata</taxon>
        <taxon>Vertebrata</taxon>
        <taxon>Euteleostomi</taxon>
        <taxon>Actinopterygii</taxon>
        <taxon>Neopterygii</taxon>
        <taxon>Teleostei</taxon>
        <taxon>Neoteleostei</taxon>
        <taxon>Acanthomorphata</taxon>
        <taxon>Carangaria</taxon>
        <taxon>Carangaria incertae sedis</taxon>
        <taxon>Centropomidae</taxon>
        <taxon>Lates</taxon>
    </lineage>
</organism>
<sequence length="79" mass="8594">MRLLRRQLIPSTPSSVISSCAACDVPPSIHLYKRLAGRRQGPLRAGFICFSAAPLLRLRTTSHQLPSGRRPGRARVCGG</sequence>
<evidence type="ECO:0000313" key="1">
    <source>
        <dbReference type="EMBL" id="GLD72387.1"/>
    </source>
</evidence>
<dbReference type="Proteomes" id="UP001279410">
    <property type="component" value="Unassembled WGS sequence"/>
</dbReference>
<dbReference type="EMBL" id="BRZM01001010">
    <property type="protein sequence ID" value="GLD72387.1"/>
    <property type="molecule type" value="Genomic_DNA"/>
</dbReference>
<keyword evidence="2" id="KW-1185">Reference proteome</keyword>
<comment type="caution">
    <text evidence="1">The sequence shown here is derived from an EMBL/GenBank/DDBJ whole genome shotgun (WGS) entry which is preliminary data.</text>
</comment>
<accession>A0AAD3ND74</accession>
<dbReference type="PROSITE" id="PS51257">
    <property type="entry name" value="PROKAR_LIPOPROTEIN"/>
    <property type="match status" value="1"/>
</dbReference>